<sequence>MFDGNHRSKRVINLGSRNRNRRGNNNGPASRSSILQRSKEEREKRLEKNKRITAAKNIQRVYRGYKSRKATIGWLLQDVLSSSDTVSSSSSMDYIIRLGGLIQPYGLFLMLQQLHNVKLVLYSFLQKIKDINDGSWMWESLLVEERYVLFHRILINCFRRLETLAAASNKDCEQSEQEQNKVLLDFVHSFFKNVSPSMLTKITFHGSSNAVSVSKLQTQVLQCVKAWLKRCTENMNSDTDALKVFIDIANQLTSVQSVSDVDTASLFQAHLAAIILGFEISSLQKLDIIPNGVENCLRLFHLMKDFLVSDSQQNESINQLLHGREIILLKNVKDMMQMKPDHELNDFLVKYLGNQLNPIISHSRLTSDIKVLVLLSSFKAKGIDIRTLCKGKIPTEVIDLTLAEEDDEDDDDDDNMDDSVMEDSQQLSQTTSRNSNSIPRPCAKKLRRQDLLTVQKLDKIFKANLLKAQSEISVYLKNQSDEEINPLCDLAEFLGNGEWLSSTSLSDGRDTTRIYLFLSELMQCCVGLNAKDSAMSPLLSKLAFNQKFLEGLWQFVQMQYQSSLDTRDETKFLENRIQLFSSLTSFCDLFSQQLLALDDEDFIKTFTTLSGGRDSCPIMAVDVIKLVKNVLFELLWKKPVISSDYDEIGVYESNSMFKLIRGRTLLSLTKLWNSIYRRWSRLFKVAKFCDEETWWFPHLVTRHHDEEGAASHFEVAMNRAAEEDEASINSAMQIDEGVSNVAETDDLSSLFKDPKMARILVSCPQALPFERRAKLFSSLLHADIAKTQDETAAMQAMMMQMQQGIDEEYTGRERVRIRRDHLYEDSKDQLTSLGKNLKKKVQVTFINKHGGQEAGVDGGGLFKEFLDDLIKNAFDPDADHGLKSPLFVENPLQTLSINTRLKPTSQILQHYQFLGLVLGKAVYESILVEPQFCFPFLNQLLCQQNNLDDLKNVDPSYYKQLSSLRNMNAEAIQSLHLTFDIPIYKEDGSMESVDLIPGGSKVPVIKENIIRYIHLVAHRRLNIDTSLQSRAFLKGFQQMINPNWVRLFSPYELQKVISGDDEIQGFDVNGLKLSMAYGGGYHPSQPYMIWFWDIVEQMTPSERSKLLKFMTSCSRQPLLGFKSLSPLPCVYQVRLSEEELNSDENHQRLPSASTCMNLLKLPNYKTKEIMRSKLLYAIESGAGFELS</sequence>
<dbReference type="Gene3D" id="3.30.2410.10">
    <property type="entry name" value="Hect, E3 ligase catalytic domain"/>
    <property type="match status" value="1"/>
</dbReference>
<evidence type="ECO:0000256" key="4">
    <source>
        <dbReference type="ARBA" id="ARBA00022786"/>
    </source>
</evidence>
<feature type="region of interest" description="Disordered" evidence="6">
    <location>
        <begin position="1"/>
        <end position="47"/>
    </location>
</feature>
<dbReference type="GO" id="GO:0061630">
    <property type="term" value="F:ubiquitin protein ligase activity"/>
    <property type="evidence" value="ECO:0007669"/>
    <property type="project" value="UniProtKB-EC"/>
</dbReference>
<dbReference type="AlphaFoldDB" id="A0AAD3H3E4"/>
<keyword evidence="3" id="KW-0808">Transferase</keyword>
<dbReference type="InterPro" id="IPR035983">
    <property type="entry name" value="Hect_E3_ubiquitin_ligase"/>
</dbReference>
<dbReference type="Pfam" id="PF00632">
    <property type="entry name" value="HECT"/>
    <property type="match status" value="1"/>
</dbReference>
<proteinExistence type="predicted"/>
<dbReference type="GO" id="GO:0006511">
    <property type="term" value="P:ubiquitin-dependent protein catabolic process"/>
    <property type="evidence" value="ECO:0007669"/>
    <property type="project" value="TreeGrafter"/>
</dbReference>
<feature type="compositionally biased region" description="Acidic residues" evidence="6">
    <location>
        <begin position="402"/>
        <end position="421"/>
    </location>
</feature>
<dbReference type="PROSITE" id="PS50237">
    <property type="entry name" value="HECT"/>
    <property type="match status" value="1"/>
</dbReference>
<reference evidence="8 9" key="1">
    <citation type="journal article" date="2021" name="Sci. Rep.">
        <title>The genome of the diatom Chaetoceros tenuissimus carries an ancient integrated fragment of an extant virus.</title>
        <authorList>
            <person name="Hongo Y."/>
            <person name="Kimura K."/>
            <person name="Takaki Y."/>
            <person name="Yoshida Y."/>
            <person name="Baba S."/>
            <person name="Kobayashi G."/>
            <person name="Nagasaki K."/>
            <person name="Hano T."/>
            <person name="Tomaru Y."/>
        </authorList>
    </citation>
    <scope>NUCLEOTIDE SEQUENCE [LARGE SCALE GENOMIC DNA]</scope>
    <source>
        <strain evidence="8 9">NIES-3715</strain>
    </source>
</reference>
<dbReference type="PANTHER" id="PTHR45700:SF2">
    <property type="entry name" value="UBIQUITIN-PROTEIN LIGASE E3C"/>
    <property type="match status" value="1"/>
</dbReference>
<dbReference type="Proteomes" id="UP001054902">
    <property type="component" value="Unassembled WGS sequence"/>
</dbReference>
<comment type="caution">
    <text evidence="8">The sequence shown here is derived from an EMBL/GenBank/DDBJ whole genome shotgun (WGS) entry which is preliminary data.</text>
</comment>
<evidence type="ECO:0000313" key="9">
    <source>
        <dbReference type="Proteomes" id="UP001054902"/>
    </source>
</evidence>
<dbReference type="PANTHER" id="PTHR45700">
    <property type="entry name" value="UBIQUITIN-PROTEIN LIGASE E3C"/>
    <property type="match status" value="1"/>
</dbReference>
<dbReference type="SUPFAM" id="SSF56204">
    <property type="entry name" value="Hect, E3 ligase catalytic domain"/>
    <property type="match status" value="1"/>
</dbReference>
<feature type="compositionally biased region" description="Low complexity" evidence="6">
    <location>
        <begin position="23"/>
        <end position="33"/>
    </location>
</feature>
<accession>A0AAD3H3E4</accession>
<keyword evidence="9" id="KW-1185">Reference proteome</keyword>
<feature type="active site" description="Glycyl thioester intermediate" evidence="5">
    <location>
        <position position="1155"/>
    </location>
</feature>
<keyword evidence="4 5" id="KW-0833">Ubl conjugation pathway</keyword>
<evidence type="ECO:0000313" key="8">
    <source>
        <dbReference type="EMBL" id="GFH48469.1"/>
    </source>
</evidence>
<feature type="region of interest" description="Disordered" evidence="6">
    <location>
        <begin position="401"/>
        <end position="440"/>
    </location>
</feature>
<evidence type="ECO:0000256" key="5">
    <source>
        <dbReference type="PROSITE-ProRule" id="PRU00104"/>
    </source>
</evidence>
<feature type="domain" description="HECT" evidence="7">
    <location>
        <begin position="837"/>
        <end position="1187"/>
    </location>
</feature>
<dbReference type="CDD" id="cd23767">
    <property type="entry name" value="IQCD"/>
    <property type="match status" value="1"/>
</dbReference>
<dbReference type="EMBL" id="BLLK01000027">
    <property type="protein sequence ID" value="GFH48469.1"/>
    <property type="molecule type" value="Genomic_DNA"/>
</dbReference>
<evidence type="ECO:0000256" key="3">
    <source>
        <dbReference type="ARBA" id="ARBA00022679"/>
    </source>
</evidence>
<evidence type="ECO:0000256" key="1">
    <source>
        <dbReference type="ARBA" id="ARBA00000885"/>
    </source>
</evidence>
<organism evidence="8 9">
    <name type="scientific">Chaetoceros tenuissimus</name>
    <dbReference type="NCBI Taxonomy" id="426638"/>
    <lineage>
        <taxon>Eukaryota</taxon>
        <taxon>Sar</taxon>
        <taxon>Stramenopiles</taxon>
        <taxon>Ochrophyta</taxon>
        <taxon>Bacillariophyta</taxon>
        <taxon>Coscinodiscophyceae</taxon>
        <taxon>Chaetocerotophycidae</taxon>
        <taxon>Chaetocerotales</taxon>
        <taxon>Chaetocerotaceae</taxon>
        <taxon>Chaetoceros</taxon>
    </lineage>
</organism>
<evidence type="ECO:0000256" key="6">
    <source>
        <dbReference type="SAM" id="MobiDB-lite"/>
    </source>
</evidence>
<evidence type="ECO:0000256" key="2">
    <source>
        <dbReference type="ARBA" id="ARBA00012485"/>
    </source>
</evidence>
<protein>
    <recommendedName>
        <fullName evidence="2">HECT-type E3 ubiquitin transferase</fullName>
        <ecNumber evidence="2">2.3.2.26</ecNumber>
    </recommendedName>
</protein>
<dbReference type="Gene3D" id="3.90.1750.10">
    <property type="entry name" value="Hect, E3 ligase catalytic domains"/>
    <property type="match status" value="1"/>
</dbReference>
<name>A0AAD3H3E4_9STRA</name>
<dbReference type="SMART" id="SM00119">
    <property type="entry name" value="HECTc"/>
    <property type="match status" value="1"/>
</dbReference>
<dbReference type="FunFam" id="3.30.2410.10:FF:000011">
    <property type="entry name" value="Putative Ubiquitin-protein ligase E3C"/>
    <property type="match status" value="1"/>
</dbReference>
<evidence type="ECO:0000259" key="7">
    <source>
        <dbReference type="PROSITE" id="PS50237"/>
    </source>
</evidence>
<dbReference type="InterPro" id="IPR000569">
    <property type="entry name" value="HECT_dom"/>
</dbReference>
<feature type="compositionally biased region" description="Polar residues" evidence="6">
    <location>
        <begin position="425"/>
        <end position="438"/>
    </location>
</feature>
<gene>
    <name evidence="8" type="ORF">CTEN210_04945</name>
</gene>
<dbReference type="CDD" id="cd00078">
    <property type="entry name" value="HECTc"/>
    <property type="match status" value="1"/>
</dbReference>
<comment type="catalytic activity">
    <reaction evidence="1">
        <text>S-ubiquitinyl-[E2 ubiquitin-conjugating enzyme]-L-cysteine + [acceptor protein]-L-lysine = [E2 ubiquitin-conjugating enzyme]-L-cysteine + N(6)-ubiquitinyl-[acceptor protein]-L-lysine.</text>
        <dbReference type="EC" id="2.3.2.26"/>
    </reaction>
</comment>
<dbReference type="Gene3D" id="3.30.2160.10">
    <property type="entry name" value="Hect, E3 ligase catalytic domain"/>
    <property type="match status" value="1"/>
</dbReference>
<dbReference type="InterPro" id="IPR044611">
    <property type="entry name" value="E3A/B/C-like"/>
</dbReference>
<dbReference type="EC" id="2.3.2.26" evidence="2"/>
<feature type="compositionally biased region" description="Basic and acidic residues" evidence="6">
    <location>
        <begin position="37"/>
        <end position="47"/>
    </location>
</feature>
<dbReference type="GO" id="GO:0000209">
    <property type="term" value="P:protein polyubiquitination"/>
    <property type="evidence" value="ECO:0007669"/>
    <property type="project" value="InterPro"/>
</dbReference>